<evidence type="ECO:0000313" key="3">
    <source>
        <dbReference type="EMBL" id="EYR63284.1"/>
    </source>
</evidence>
<dbReference type="Proteomes" id="UP000019753">
    <property type="component" value="Unassembled WGS sequence"/>
</dbReference>
<feature type="compositionally biased region" description="Gly residues" evidence="1">
    <location>
        <begin position="511"/>
        <end position="541"/>
    </location>
</feature>
<dbReference type="OrthoDB" id="3748032at2"/>
<comment type="caution">
    <text evidence="3">The sequence shown here is derived from an EMBL/GenBank/DDBJ whole genome shotgun (WGS) entry which is preliminary data.</text>
</comment>
<evidence type="ECO:0000256" key="1">
    <source>
        <dbReference type="SAM" id="MobiDB-lite"/>
    </source>
</evidence>
<gene>
    <name evidence="3" type="ORF">N866_01685</name>
</gene>
<name>A0A021VQ32_9CELL</name>
<sequence>MTEQCYASGINPSAIPGDELDPDAVEAAARALAADGAAVRDAGADVLQDWRGLALHYEAPEAPRLFSVMDPVETNARRFGDDVESVAGALRAYAEEIRPIKASLAAVRADAWGFRSDIASEPEWEYDQDLVDRNTALVARVNTLQVRLWEAERRCANAIRALYGAPAWRAATAEGDPRGYGVDEIPTDAAMPWGSDVQRKDHCPKSAAVGVKRFVWDGVVVDGLWGTVTGLGLLVGIDGSGWSWETMSSSWVGMGSLIGYSGGEWSWGNAGDAWTALGKGLIAYDTWDEDPARAAGGAVFNLATILIPAGAAVTGTKTAGTAAGTAGRTATLLARGARVVDFVDPVALGLMGGRAALPKIGDMLADMRLATQGLGDSLRVPEAAVVPAVRADLEVPVADLDGVVTVLDDLDGLAGDLPPVRDPDVAEPVPAPTPQPEPALVGGPAHEAPGGLAHGADDLHQPPNATTTTTGGGGPATTGGDGAAIGGAVGTDPTPAPAPGGTGWPETPTSSGGGVPSGTGWPGDAPGGGAVDDLVGDGGGPTSPDAPGTAQPATDGEPPTGPGPSDDAPPGTDGSGQAAPTAGMLDLLHDGHSAGDGWRRLSDEALDPDYGFPRADAGEQVPPWASPPAEASPGIQAIGGDAARPWGHDPLTGASLTEQEWVARYTTADGAVRWPANGGSVPGTRLVFEDAGAFTEVFGDQLDRVGRPSGQYLGVPPGATWSERAITPDTLAQAVHRYEIDRAAASRAGVEIHVSQVAPAFGQPGGGIQVRFFKDDEALTVEMLVEDGVLR</sequence>
<accession>A0A021VQ32</accession>
<feature type="domain" description="TNT" evidence="2">
    <location>
        <begin position="699"/>
        <end position="791"/>
    </location>
</feature>
<dbReference type="AlphaFoldDB" id="A0A021VQ32"/>
<evidence type="ECO:0000259" key="2">
    <source>
        <dbReference type="Pfam" id="PF14021"/>
    </source>
</evidence>
<dbReference type="Pfam" id="PF14021">
    <property type="entry name" value="TNT"/>
    <property type="match status" value="1"/>
</dbReference>
<dbReference type="GO" id="GO:0050135">
    <property type="term" value="F:NADP+ nucleosidase activity"/>
    <property type="evidence" value="ECO:0007669"/>
    <property type="project" value="InterPro"/>
</dbReference>
<evidence type="ECO:0000313" key="4">
    <source>
        <dbReference type="Proteomes" id="UP000019753"/>
    </source>
</evidence>
<proteinExistence type="predicted"/>
<dbReference type="EMBL" id="AXCW01000109">
    <property type="protein sequence ID" value="EYR63284.1"/>
    <property type="molecule type" value="Genomic_DNA"/>
</dbReference>
<dbReference type="InterPro" id="IPR025331">
    <property type="entry name" value="TNT"/>
</dbReference>
<protein>
    <recommendedName>
        <fullName evidence="2">TNT domain-containing protein</fullName>
    </recommendedName>
</protein>
<reference evidence="3 4" key="1">
    <citation type="submission" date="2014-01" db="EMBL/GenBank/DDBJ databases">
        <title>Actinotalea ferrariae CF5-4.</title>
        <authorList>
            <person name="Chen F."/>
            <person name="Li Y."/>
            <person name="Wang G."/>
        </authorList>
    </citation>
    <scope>NUCLEOTIDE SEQUENCE [LARGE SCALE GENOMIC DNA]</scope>
    <source>
        <strain evidence="3 4">CF5-4</strain>
    </source>
</reference>
<feature type="compositionally biased region" description="Gly residues" evidence="1">
    <location>
        <begin position="470"/>
        <end position="489"/>
    </location>
</feature>
<feature type="region of interest" description="Disordered" evidence="1">
    <location>
        <begin position="609"/>
        <end position="653"/>
    </location>
</feature>
<feature type="region of interest" description="Disordered" evidence="1">
    <location>
        <begin position="415"/>
        <end position="582"/>
    </location>
</feature>
<organism evidence="3 4">
    <name type="scientific">Actinotalea ferrariae CF5-4</name>
    <dbReference type="NCBI Taxonomy" id="948458"/>
    <lineage>
        <taxon>Bacteria</taxon>
        <taxon>Bacillati</taxon>
        <taxon>Actinomycetota</taxon>
        <taxon>Actinomycetes</taxon>
        <taxon>Micrococcales</taxon>
        <taxon>Cellulomonadaceae</taxon>
        <taxon>Actinotalea</taxon>
    </lineage>
</organism>
<keyword evidence="4" id="KW-1185">Reference proteome</keyword>
<dbReference type="RefSeq" id="WP_034226285.1">
    <property type="nucleotide sequence ID" value="NZ_AXCW01000109.1"/>
</dbReference>